<dbReference type="InParanoid" id="A0A2T2ZWR8"/>
<dbReference type="EMBL" id="KZ678599">
    <property type="protein sequence ID" value="PSR78648.1"/>
    <property type="molecule type" value="Genomic_DNA"/>
</dbReference>
<gene>
    <name evidence="2" type="ORF">BD289DRAFT_485944</name>
</gene>
<dbReference type="Proteomes" id="UP000241462">
    <property type="component" value="Unassembled WGS sequence"/>
</dbReference>
<proteinExistence type="predicted"/>
<evidence type="ECO:0000313" key="3">
    <source>
        <dbReference type="Proteomes" id="UP000241462"/>
    </source>
</evidence>
<organism evidence="2 3">
    <name type="scientific">Coniella lustricola</name>
    <dbReference type="NCBI Taxonomy" id="2025994"/>
    <lineage>
        <taxon>Eukaryota</taxon>
        <taxon>Fungi</taxon>
        <taxon>Dikarya</taxon>
        <taxon>Ascomycota</taxon>
        <taxon>Pezizomycotina</taxon>
        <taxon>Sordariomycetes</taxon>
        <taxon>Sordariomycetidae</taxon>
        <taxon>Diaporthales</taxon>
        <taxon>Schizoparmaceae</taxon>
        <taxon>Coniella</taxon>
    </lineage>
</organism>
<name>A0A2T2ZWR8_9PEZI</name>
<evidence type="ECO:0000256" key="1">
    <source>
        <dbReference type="SAM" id="Phobius"/>
    </source>
</evidence>
<keyword evidence="3" id="KW-1185">Reference proteome</keyword>
<accession>A0A2T2ZWR8</accession>
<feature type="transmembrane region" description="Helical" evidence="1">
    <location>
        <begin position="39"/>
        <end position="68"/>
    </location>
</feature>
<sequence>MHILQSFDMVSLHEIAAALESRMTDLLIVSDSYSWIVRVISWFFITLALSFWTPIAVLIAFDFVLWIYRLVVPTAATNPQSRRRRESLSHPVSTS</sequence>
<evidence type="ECO:0000313" key="2">
    <source>
        <dbReference type="EMBL" id="PSR78648.1"/>
    </source>
</evidence>
<reference evidence="2 3" key="1">
    <citation type="journal article" date="2018" name="Mycol. Prog.">
        <title>Coniella lustricola, a new species from submerged detritus.</title>
        <authorList>
            <person name="Raudabaugh D.B."/>
            <person name="Iturriaga T."/>
            <person name="Carver A."/>
            <person name="Mondo S."/>
            <person name="Pangilinan J."/>
            <person name="Lipzen A."/>
            <person name="He G."/>
            <person name="Amirebrahimi M."/>
            <person name="Grigoriev I.V."/>
            <person name="Miller A.N."/>
        </authorList>
    </citation>
    <scope>NUCLEOTIDE SEQUENCE [LARGE SCALE GENOMIC DNA]</scope>
    <source>
        <strain evidence="2 3">B22-T-1</strain>
    </source>
</reference>
<protein>
    <submittedName>
        <fullName evidence="2">Uncharacterized protein</fullName>
    </submittedName>
</protein>
<dbReference type="OrthoDB" id="4833021at2759"/>
<dbReference type="AlphaFoldDB" id="A0A2T2ZWR8"/>
<keyword evidence="1" id="KW-0472">Membrane</keyword>
<keyword evidence="1" id="KW-0812">Transmembrane</keyword>
<keyword evidence="1" id="KW-1133">Transmembrane helix</keyword>